<accession>A0A401IHQ3</accession>
<feature type="signal peptide" evidence="1">
    <location>
        <begin position="1"/>
        <end position="23"/>
    </location>
</feature>
<dbReference type="InterPro" id="IPR010895">
    <property type="entry name" value="CHRD"/>
</dbReference>
<organism evidence="3 4">
    <name type="scientific">Aphanothece sacrum FPU1</name>
    <dbReference type="NCBI Taxonomy" id="1920663"/>
    <lineage>
        <taxon>Bacteria</taxon>
        <taxon>Bacillati</taxon>
        <taxon>Cyanobacteriota</taxon>
        <taxon>Cyanophyceae</taxon>
        <taxon>Oscillatoriophycideae</taxon>
        <taxon>Chroococcales</taxon>
        <taxon>Aphanothecaceae</taxon>
        <taxon>Aphanothece</taxon>
    </lineage>
</organism>
<gene>
    <name evidence="3" type="ORF">AsFPU1_2135</name>
</gene>
<dbReference type="NCBIfam" id="TIGR04155">
    <property type="entry name" value="cyano_PEP"/>
    <property type="match status" value="1"/>
</dbReference>
<evidence type="ECO:0000313" key="3">
    <source>
        <dbReference type="EMBL" id="GBF80730.1"/>
    </source>
</evidence>
<dbReference type="RefSeq" id="WP_124970402.1">
    <property type="nucleotide sequence ID" value="NZ_BDQK01000013.1"/>
</dbReference>
<proteinExistence type="predicted"/>
<evidence type="ECO:0000256" key="1">
    <source>
        <dbReference type="SAM" id="SignalP"/>
    </source>
</evidence>
<comment type="caution">
    <text evidence="3">The sequence shown here is derived from an EMBL/GenBank/DDBJ whole genome shotgun (WGS) entry which is preliminary data.</text>
</comment>
<protein>
    <submittedName>
        <fullName evidence="3">CHRD domain-containing protein</fullName>
    </submittedName>
</protein>
<evidence type="ECO:0000313" key="4">
    <source>
        <dbReference type="Proteomes" id="UP000287247"/>
    </source>
</evidence>
<dbReference type="Pfam" id="PF07452">
    <property type="entry name" value="CHRD"/>
    <property type="match status" value="1"/>
</dbReference>
<feature type="domain" description="CHRD" evidence="2">
    <location>
        <begin position="26"/>
        <end position="192"/>
    </location>
</feature>
<dbReference type="InterPro" id="IPR026374">
    <property type="entry name" value="Cyano_PEP"/>
</dbReference>
<dbReference type="OrthoDB" id="428453at2"/>
<dbReference type="Proteomes" id="UP000287247">
    <property type="component" value="Unassembled WGS sequence"/>
</dbReference>
<dbReference type="EMBL" id="BDQK01000013">
    <property type="protein sequence ID" value="GBF80730.1"/>
    <property type="molecule type" value="Genomic_DNA"/>
</dbReference>
<keyword evidence="1" id="KW-0732">Signal</keyword>
<keyword evidence="4" id="KW-1185">Reference proteome</keyword>
<evidence type="ECO:0000259" key="2">
    <source>
        <dbReference type="SMART" id="SM00754"/>
    </source>
</evidence>
<sequence>MNKTLIGAFTLMASLGLATSAQAAAMSFTSSLSGDQIVALDGTPDPKISLGTGVATLRLNKDMTKLSYTLTLNGLGLTSDGGTVRSIHLHTGFANQRTPFHVLNIFGPADDADAKFSNLSATSVTVKGIWDDSDFCKTPVMPGMGGVQTCEENNDTTKELSAYLTNLTAGGLYWNIHTETVRSGEIRGQVNPVNDNTPVPEPLTILGAGTAISFGAAFKRKLAKKK</sequence>
<dbReference type="SMART" id="SM00754">
    <property type="entry name" value="CHRD"/>
    <property type="match status" value="1"/>
</dbReference>
<dbReference type="AlphaFoldDB" id="A0A401IHQ3"/>
<feature type="chain" id="PRO_5018984435" evidence="1">
    <location>
        <begin position="24"/>
        <end position="226"/>
    </location>
</feature>
<name>A0A401IHQ3_APHSA</name>
<reference evidence="4" key="1">
    <citation type="submission" date="2017-05" db="EMBL/GenBank/DDBJ databases">
        <title>Physiological properties and genetic analysis related to exopolysaccharide production of fresh-water unicellular cyanobacterium Aphanothece sacrum, Suizenji Nori, that has been cultured as a food source in Japan.</title>
        <authorList>
            <person name="Kanesaki Y."/>
            <person name="Yoshikawa S."/>
            <person name="Ohki K."/>
        </authorList>
    </citation>
    <scope>NUCLEOTIDE SEQUENCE [LARGE SCALE GENOMIC DNA]</scope>
    <source>
        <strain evidence="4">FPU1</strain>
    </source>
</reference>